<reference evidence="1" key="1">
    <citation type="submission" date="2021-01" db="EMBL/GenBank/DDBJ databases">
        <authorList>
            <person name="Corre E."/>
            <person name="Pelletier E."/>
            <person name="Niang G."/>
            <person name="Scheremetjew M."/>
            <person name="Finn R."/>
            <person name="Kale V."/>
            <person name="Holt S."/>
            <person name="Cochrane G."/>
            <person name="Meng A."/>
            <person name="Brown T."/>
            <person name="Cohen L."/>
        </authorList>
    </citation>
    <scope>NUCLEOTIDE SEQUENCE</scope>
    <source>
        <strain evidence="1">NY070348D</strain>
    </source>
</reference>
<sequence>MEAELGNMIACSNLIFTRTRVWGSYKCIHQRTFGLIHRVAGVHTAGLIFLFEQKLKNKNSNHQKRLQISCSYRLQTVFINQLSEMYTLRHIPLTFEEVPVGYDYAEVMGDDSGYERDLRPMDTCPDSASWEELAKLFADDTGDDLLSFDNDIDMEFGCEVATEQFHEFQQAIDEAPEQPRCPAPVGYPGFEETLHILLHAESGKYSENIQKRFSVSPIHPDGPKHFYIVDRACKDTCNLYNEGDIENTKAVRIRSTKRTYWFPDMPGVGLRFRELTKTERKTGRMLSFGGCLYELVRLDANGHVKSSTRAGQLLQIWKV</sequence>
<accession>A0A7S2S798</accession>
<organism evidence="1">
    <name type="scientific">Mucochytrium quahogii</name>
    <dbReference type="NCBI Taxonomy" id="96639"/>
    <lineage>
        <taxon>Eukaryota</taxon>
        <taxon>Sar</taxon>
        <taxon>Stramenopiles</taxon>
        <taxon>Bigyra</taxon>
        <taxon>Labyrinthulomycetes</taxon>
        <taxon>Thraustochytrida</taxon>
        <taxon>Thraustochytriidae</taxon>
        <taxon>Mucochytrium</taxon>
    </lineage>
</organism>
<dbReference type="AlphaFoldDB" id="A0A7S2S798"/>
<dbReference type="EMBL" id="HBHK01017298">
    <property type="protein sequence ID" value="CAD9691203.1"/>
    <property type="molecule type" value="Transcribed_RNA"/>
</dbReference>
<proteinExistence type="predicted"/>
<evidence type="ECO:0000313" key="1">
    <source>
        <dbReference type="EMBL" id="CAD9691203.1"/>
    </source>
</evidence>
<gene>
    <name evidence="1" type="ORF">QSP1433_LOCUS10904</name>
</gene>
<protein>
    <submittedName>
        <fullName evidence="1">Uncharacterized protein</fullName>
    </submittedName>
</protein>
<name>A0A7S2S798_9STRA</name>